<evidence type="ECO:0000256" key="2">
    <source>
        <dbReference type="SAM" id="MobiDB-lite"/>
    </source>
</evidence>
<dbReference type="AlphaFoldDB" id="A0AAV5E322"/>
<feature type="coiled-coil region" evidence="1">
    <location>
        <begin position="23"/>
        <end position="60"/>
    </location>
</feature>
<feature type="compositionally biased region" description="Basic and acidic residues" evidence="2">
    <location>
        <begin position="407"/>
        <end position="416"/>
    </location>
</feature>
<feature type="coiled-coil region" evidence="1">
    <location>
        <begin position="237"/>
        <end position="271"/>
    </location>
</feature>
<dbReference type="PANTHER" id="PTHR33701">
    <property type="entry name" value="TRANSMEMBRANE PROTEIN"/>
    <property type="match status" value="1"/>
</dbReference>
<feature type="compositionally biased region" description="Polar residues" evidence="2">
    <location>
        <begin position="592"/>
        <end position="606"/>
    </location>
</feature>
<organism evidence="3 4">
    <name type="scientific">Eleusine coracana subsp. coracana</name>
    <dbReference type="NCBI Taxonomy" id="191504"/>
    <lineage>
        <taxon>Eukaryota</taxon>
        <taxon>Viridiplantae</taxon>
        <taxon>Streptophyta</taxon>
        <taxon>Embryophyta</taxon>
        <taxon>Tracheophyta</taxon>
        <taxon>Spermatophyta</taxon>
        <taxon>Magnoliopsida</taxon>
        <taxon>Liliopsida</taxon>
        <taxon>Poales</taxon>
        <taxon>Poaceae</taxon>
        <taxon>PACMAD clade</taxon>
        <taxon>Chloridoideae</taxon>
        <taxon>Cynodonteae</taxon>
        <taxon>Eleusininae</taxon>
        <taxon>Eleusine</taxon>
    </lineage>
</organism>
<reference evidence="3" key="2">
    <citation type="submission" date="2021-12" db="EMBL/GenBank/DDBJ databases">
        <title>Resequencing data analysis of finger millet.</title>
        <authorList>
            <person name="Hatakeyama M."/>
            <person name="Aluri S."/>
            <person name="Balachadran M.T."/>
            <person name="Sivarajan S.R."/>
            <person name="Poveda L."/>
            <person name="Shimizu-Inatsugi R."/>
            <person name="Schlapbach R."/>
            <person name="Sreeman S.M."/>
            <person name="Shimizu K.K."/>
        </authorList>
    </citation>
    <scope>NUCLEOTIDE SEQUENCE</scope>
</reference>
<keyword evidence="1" id="KW-0175">Coiled coil</keyword>
<keyword evidence="4" id="KW-1185">Reference proteome</keyword>
<comment type="caution">
    <text evidence="3">The sequence shown here is derived from an EMBL/GenBank/DDBJ whole genome shotgun (WGS) entry which is preliminary data.</text>
</comment>
<name>A0AAV5E322_ELECO</name>
<protein>
    <submittedName>
        <fullName evidence="3">Uncharacterized protein</fullName>
    </submittedName>
</protein>
<feature type="compositionally biased region" description="Basic and acidic residues" evidence="2">
    <location>
        <begin position="191"/>
        <end position="218"/>
    </location>
</feature>
<feature type="compositionally biased region" description="Basic residues" evidence="2">
    <location>
        <begin position="124"/>
        <end position="140"/>
    </location>
</feature>
<proteinExistence type="predicted"/>
<gene>
    <name evidence="3" type="primary">gb04149</name>
    <name evidence="3" type="ORF">PR202_gb04149</name>
</gene>
<feature type="region of interest" description="Disordered" evidence="2">
    <location>
        <begin position="70"/>
        <end position="228"/>
    </location>
</feature>
<dbReference type="EMBL" id="BQKI01000073">
    <property type="protein sequence ID" value="GJN17107.1"/>
    <property type="molecule type" value="Genomic_DNA"/>
</dbReference>
<dbReference type="PANTHER" id="PTHR33701:SF3">
    <property type="entry name" value="TRANSCRIPTIONAL REGULATOR ATRX"/>
    <property type="match status" value="1"/>
</dbReference>
<feature type="region of interest" description="Disordered" evidence="2">
    <location>
        <begin position="453"/>
        <end position="492"/>
    </location>
</feature>
<feature type="compositionally biased region" description="Acidic residues" evidence="2">
    <location>
        <begin position="74"/>
        <end position="88"/>
    </location>
</feature>
<evidence type="ECO:0000313" key="3">
    <source>
        <dbReference type="EMBL" id="GJN17107.1"/>
    </source>
</evidence>
<feature type="compositionally biased region" description="Low complexity" evidence="2">
    <location>
        <begin position="141"/>
        <end position="152"/>
    </location>
</feature>
<feature type="compositionally biased region" description="Low complexity" evidence="2">
    <location>
        <begin position="177"/>
        <end position="190"/>
    </location>
</feature>
<reference evidence="3" key="1">
    <citation type="journal article" date="2018" name="DNA Res.">
        <title>Multiple hybrid de novo genome assembly of finger millet, an orphan allotetraploid crop.</title>
        <authorList>
            <person name="Hatakeyama M."/>
            <person name="Aluri S."/>
            <person name="Balachadran M.T."/>
            <person name="Sivarajan S.R."/>
            <person name="Patrignani A."/>
            <person name="Gruter S."/>
            <person name="Poveda L."/>
            <person name="Shimizu-Inatsugi R."/>
            <person name="Baeten J."/>
            <person name="Francoijs K.J."/>
            <person name="Nataraja K.N."/>
            <person name="Reddy Y.A.N."/>
            <person name="Phadnis S."/>
            <person name="Ravikumar R.L."/>
            <person name="Schlapbach R."/>
            <person name="Sreeman S.M."/>
            <person name="Shimizu K.K."/>
        </authorList>
    </citation>
    <scope>NUCLEOTIDE SEQUENCE</scope>
</reference>
<evidence type="ECO:0000256" key="1">
    <source>
        <dbReference type="SAM" id="Coils"/>
    </source>
</evidence>
<feature type="region of interest" description="Disordered" evidence="2">
    <location>
        <begin position="288"/>
        <end position="416"/>
    </location>
</feature>
<feature type="compositionally biased region" description="Polar residues" evidence="2">
    <location>
        <begin position="334"/>
        <end position="355"/>
    </location>
</feature>
<accession>A0AAV5E322</accession>
<evidence type="ECO:0000313" key="4">
    <source>
        <dbReference type="Proteomes" id="UP001054889"/>
    </source>
</evidence>
<feature type="region of interest" description="Disordered" evidence="2">
    <location>
        <begin position="592"/>
        <end position="612"/>
    </location>
</feature>
<sequence>MADSTAMTIDFLRARLLSERSVSRAAKERADELAKRVAELEEQVREVTAQRRQAERAAAEVFAILESQGHLLSDDDDGSGGSDLDQDDDAKSRGDTARASGEEEEQETAQSGTAQPGGLSWKGRSGKARQQLKHKHHRRSYFYLLSSSDSSSPKYRMGQSCRKNKRQTMLTSNEGRPASPGEGGAVAAPAESDKGRQDGSSDCTHDGQDEVGGDERSSGDGGGGGQYVIRYEKDGEMERVLERQAELIGQYEEEEKAQREWEKQYNENQNVNKVATEAEHKPCQIIKAREHINQGASQAPPCDDRVLPKRPLSESPENTPQEISALLREAKDQSCAQIASVSGRESSNTSTVTRQNQEDPGDETSDGDSGFNGNAPSPRHSAIKTPSERSPSSDTLDSKVSDWSSSHFHDHTDSHVDRPALSRRNVDVGSVLEALQCARISLSARLSKPVPPSQVMLALPAPGDDLRDHDDLPADEDSNSCREERSSSSPVRQEILALPAPGDYRERVDLRVNGTGISVREKTSSSSPRREEILALPAPGDDYRREIDDYMKLPVCAPGLFRLPTDSFPADQRMFSGNVRFSLGATANPHTTGSFSNLTATDAPSTSRDDGSGFSAQQCYDLYSSVPTAGRCNNSIARPDITIRDTSFLSRVPGHGDADLFMQRGIDYTISNKWML</sequence>
<dbReference type="Proteomes" id="UP001054889">
    <property type="component" value="Unassembled WGS sequence"/>
</dbReference>